<accession>A0A8K0S2E5</accession>
<name>A0A8K0S2E5_9HYPO</name>
<reference evidence="1" key="1">
    <citation type="journal article" date="2021" name="Nat. Commun.">
        <title>Genetic determinants of endophytism in the Arabidopsis root mycobiome.</title>
        <authorList>
            <person name="Mesny F."/>
            <person name="Miyauchi S."/>
            <person name="Thiergart T."/>
            <person name="Pickel B."/>
            <person name="Atanasova L."/>
            <person name="Karlsson M."/>
            <person name="Huettel B."/>
            <person name="Barry K.W."/>
            <person name="Haridas S."/>
            <person name="Chen C."/>
            <person name="Bauer D."/>
            <person name="Andreopoulos W."/>
            <person name="Pangilinan J."/>
            <person name="LaButti K."/>
            <person name="Riley R."/>
            <person name="Lipzen A."/>
            <person name="Clum A."/>
            <person name="Drula E."/>
            <person name="Henrissat B."/>
            <person name="Kohler A."/>
            <person name="Grigoriev I.V."/>
            <person name="Martin F.M."/>
            <person name="Hacquard S."/>
        </authorList>
    </citation>
    <scope>NUCLEOTIDE SEQUENCE</scope>
    <source>
        <strain evidence="1">MPI-SDFR-AT-0068</strain>
    </source>
</reference>
<protein>
    <submittedName>
        <fullName evidence="1">Uncharacterized protein</fullName>
    </submittedName>
</protein>
<evidence type="ECO:0000313" key="1">
    <source>
        <dbReference type="EMBL" id="KAH7251855.1"/>
    </source>
</evidence>
<dbReference type="EMBL" id="JAGPXF010000003">
    <property type="protein sequence ID" value="KAH7251855.1"/>
    <property type="molecule type" value="Genomic_DNA"/>
</dbReference>
<comment type="caution">
    <text evidence="1">The sequence shown here is derived from an EMBL/GenBank/DDBJ whole genome shotgun (WGS) entry which is preliminary data.</text>
</comment>
<dbReference type="Proteomes" id="UP000813427">
    <property type="component" value="Unassembled WGS sequence"/>
</dbReference>
<gene>
    <name evidence="1" type="ORF">BKA59DRAFT_140737</name>
</gene>
<dbReference type="AlphaFoldDB" id="A0A8K0S2E5"/>
<organism evidence="1 2">
    <name type="scientific">Fusarium tricinctum</name>
    <dbReference type="NCBI Taxonomy" id="61284"/>
    <lineage>
        <taxon>Eukaryota</taxon>
        <taxon>Fungi</taxon>
        <taxon>Dikarya</taxon>
        <taxon>Ascomycota</taxon>
        <taxon>Pezizomycotina</taxon>
        <taxon>Sordariomycetes</taxon>
        <taxon>Hypocreomycetidae</taxon>
        <taxon>Hypocreales</taxon>
        <taxon>Nectriaceae</taxon>
        <taxon>Fusarium</taxon>
        <taxon>Fusarium tricinctum species complex</taxon>
    </lineage>
</organism>
<evidence type="ECO:0000313" key="2">
    <source>
        <dbReference type="Proteomes" id="UP000813427"/>
    </source>
</evidence>
<sequence length="212" mass="24021">MGDFKPRIMTIHTTVSTDSQKAANRWSFFVSKELGGLTILTNHVSFGVVPSMDKVRAASACQSEVRARCSRCHLQYVSSKAGRLSASNLSRYGYSFGSQRYAKTKAYYAVQQYLLPRFDLDPLGSQPPGAPIQYGSWMWRVASLAFACRLLILFYFPVKQPFSLLRPVSFMQLLRGCWARPKHGCVLLRRLFDNLPNWIRRYVKASVPAVVP</sequence>
<proteinExistence type="predicted"/>
<keyword evidence="2" id="KW-1185">Reference proteome</keyword>